<accession>A0A2N3J5Q8</accession>
<evidence type="ECO:0000313" key="1">
    <source>
        <dbReference type="EMBL" id="PKQ81765.1"/>
    </source>
</evidence>
<comment type="caution">
    <text evidence="1">The sequence shown here is derived from an EMBL/GenBank/DDBJ whole genome shotgun (WGS) entry which is preliminary data.</text>
</comment>
<dbReference type="RefSeq" id="WP_101316248.1">
    <property type="nucleotide sequence ID" value="NZ_CAWNSS010000014.1"/>
</dbReference>
<sequence length="528" mass="59858">MRRGTLSLKPATRLAPINLPADYDRLLQSITICAPAQKIGLDIDVTHKVTLPAILESALLLVAQLEAVSPSELAGFFGLADHERDVLVKEMIDTNLTIFNDEGDIATTQKLIAQRRGGATDEGITIEDVENYRDFTFVDLCTGHIQPRSESEKQSGLPMLPRKINETDFSQILAKQFHRFQACLPDNKSKLSLRNPKARLYRINRASVMQSGLQQQVSLDIHAHHDPLYGIRLEAKLLDYKDEYANLMSSSGLKAEAIDWIHNRQHEPATISLQQYCDFAKDPVIERYIKRGDIIDLPHLLHDRFHSKTGYGNHNTRMMIGPLYSAVNRVTITAWMNRYDKNQRMHQGLWLGATNQLFGASLGLESFIEQMNYELNHGERRSSLNLAFHLKADDYDERNRLKNTLSQRTDGKLYTFERGRSESHVELLVFPGLNGCAVVQYHAKIDPSLGLGGLTIPVGYFTTDPFRVAFLWDEVRRRINSALIPFSESNNTVESLNKQLECEPLNLDNLFKDESAQKLQGLLDKFNG</sequence>
<evidence type="ECO:0000313" key="2">
    <source>
        <dbReference type="Proteomes" id="UP000233526"/>
    </source>
</evidence>
<dbReference type="AlphaFoldDB" id="A0A2N3J5Q8"/>
<organism evidence="1 2">
    <name type="scientific">Aeromonas sobria</name>
    <dbReference type="NCBI Taxonomy" id="646"/>
    <lineage>
        <taxon>Bacteria</taxon>
        <taxon>Pseudomonadati</taxon>
        <taxon>Pseudomonadota</taxon>
        <taxon>Gammaproteobacteria</taxon>
        <taxon>Aeromonadales</taxon>
        <taxon>Aeromonadaceae</taxon>
        <taxon>Aeromonas</taxon>
    </lineage>
</organism>
<protein>
    <submittedName>
        <fullName evidence="1">Uncharacterized protein</fullName>
    </submittedName>
</protein>
<gene>
    <name evidence="1" type="ORF">AOX56_10765</name>
</gene>
<name>A0A2N3J5Q8_AERSO</name>
<reference evidence="1 2" key="1">
    <citation type="journal article" date="2017" name="Front. Microbiol.">
        <title>Strong Genomic and Phenotypic Heterogeneity in the Aeromonas sobria Species Complex.</title>
        <authorList>
            <person name="Gauthier J."/>
            <person name="Vincent A.T."/>
            <person name="Charette S.J."/>
            <person name="Derome N."/>
        </authorList>
    </citation>
    <scope>NUCLEOTIDE SEQUENCE [LARGE SCALE GENOMIC DNA]</scope>
    <source>
        <strain evidence="1 2">JF2635</strain>
    </source>
</reference>
<dbReference type="Proteomes" id="UP000233526">
    <property type="component" value="Unassembled WGS sequence"/>
</dbReference>
<dbReference type="EMBL" id="LJZX01000014">
    <property type="protein sequence ID" value="PKQ81765.1"/>
    <property type="molecule type" value="Genomic_DNA"/>
</dbReference>
<proteinExistence type="predicted"/>